<protein>
    <submittedName>
        <fullName evidence="2">DUF2929 family protein</fullName>
    </submittedName>
</protein>
<feature type="transmembrane region" description="Helical" evidence="1">
    <location>
        <begin position="33"/>
        <end position="52"/>
    </location>
</feature>
<sequence length="60" mass="6777">MRYFWTFFWVLLLVEMLSYVVTSMIGANFDYKVAALLGVLATILILIAPAILPNDSADQH</sequence>
<organism evidence="2 3">
    <name type="scientific">Neobacillus notoginsengisoli</name>
    <dbReference type="NCBI Taxonomy" id="1578198"/>
    <lineage>
        <taxon>Bacteria</taxon>
        <taxon>Bacillati</taxon>
        <taxon>Bacillota</taxon>
        <taxon>Bacilli</taxon>
        <taxon>Bacillales</taxon>
        <taxon>Bacillaceae</taxon>
        <taxon>Neobacillus</taxon>
    </lineage>
</organism>
<accession>A0A417YZ62</accession>
<dbReference type="InterPro" id="IPR021324">
    <property type="entry name" value="DUF2929"/>
</dbReference>
<keyword evidence="1" id="KW-0812">Transmembrane</keyword>
<evidence type="ECO:0000313" key="3">
    <source>
        <dbReference type="Proteomes" id="UP000284416"/>
    </source>
</evidence>
<reference evidence="2 3" key="1">
    <citation type="journal article" date="2017" name="Int. J. Syst. Evol. Microbiol.">
        <title>Bacillus notoginsengisoli sp. nov., a novel bacterium isolated from the rhizosphere of Panax notoginseng.</title>
        <authorList>
            <person name="Zhang M.Y."/>
            <person name="Cheng J."/>
            <person name="Cai Y."/>
            <person name="Zhang T.Y."/>
            <person name="Wu Y.Y."/>
            <person name="Manikprabhu D."/>
            <person name="Li W.J."/>
            <person name="Zhang Y.X."/>
        </authorList>
    </citation>
    <scope>NUCLEOTIDE SEQUENCE [LARGE SCALE GENOMIC DNA]</scope>
    <source>
        <strain evidence="2 3">JCM 30743</strain>
    </source>
</reference>
<comment type="caution">
    <text evidence="2">The sequence shown here is derived from an EMBL/GenBank/DDBJ whole genome shotgun (WGS) entry which is preliminary data.</text>
</comment>
<keyword evidence="1" id="KW-1133">Transmembrane helix</keyword>
<dbReference type="Proteomes" id="UP000284416">
    <property type="component" value="Unassembled WGS sequence"/>
</dbReference>
<proteinExistence type="predicted"/>
<name>A0A417YZ62_9BACI</name>
<dbReference type="Pfam" id="PF11151">
    <property type="entry name" value="DUF2929"/>
    <property type="match status" value="1"/>
</dbReference>
<dbReference type="OrthoDB" id="2440739at2"/>
<evidence type="ECO:0000313" key="2">
    <source>
        <dbReference type="EMBL" id="RHW43203.1"/>
    </source>
</evidence>
<keyword evidence="3" id="KW-1185">Reference proteome</keyword>
<keyword evidence="1" id="KW-0472">Membrane</keyword>
<dbReference type="EMBL" id="QWEG01000001">
    <property type="protein sequence ID" value="RHW43203.1"/>
    <property type="molecule type" value="Genomic_DNA"/>
</dbReference>
<dbReference type="AlphaFoldDB" id="A0A417YZ62"/>
<gene>
    <name evidence="2" type="ORF">D1B31_00565</name>
</gene>
<evidence type="ECO:0000256" key="1">
    <source>
        <dbReference type="SAM" id="Phobius"/>
    </source>
</evidence>
<dbReference type="RefSeq" id="WP_118918811.1">
    <property type="nucleotide sequence ID" value="NZ_QWEG01000001.1"/>
</dbReference>